<feature type="transmembrane region" description="Helical" evidence="1">
    <location>
        <begin position="6"/>
        <end position="25"/>
    </location>
</feature>
<keyword evidence="3" id="KW-1185">Reference proteome</keyword>
<organism evidence="2 3">
    <name type="scientific">Clostridium cylindrosporum DSM 605</name>
    <dbReference type="NCBI Taxonomy" id="1121307"/>
    <lineage>
        <taxon>Bacteria</taxon>
        <taxon>Bacillati</taxon>
        <taxon>Bacillota</taxon>
        <taxon>Clostridia</taxon>
        <taxon>Eubacteriales</taxon>
        <taxon>Clostridiaceae</taxon>
        <taxon>Clostridium</taxon>
    </lineage>
</organism>
<evidence type="ECO:0000313" key="3">
    <source>
        <dbReference type="Proteomes" id="UP000036756"/>
    </source>
</evidence>
<dbReference type="STRING" id="1121307.CLCY_6c01270"/>
<dbReference type="Proteomes" id="UP000036756">
    <property type="component" value="Unassembled WGS sequence"/>
</dbReference>
<reference evidence="2 3" key="1">
    <citation type="submission" date="2015-06" db="EMBL/GenBank/DDBJ databases">
        <title>Draft genome sequence of the purine-degrading Clostridium cylindrosporum HC-1 (DSM 605).</title>
        <authorList>
            <person name="Poehlein A."/>
            <person name="Schiel-Bengelsdorf B."/>
            <person name="Bengelsdorf F."/>
            <person name="Daniel R."/>
            <person name="Duerre P."/>
        </authorList>
    </citation>
    <scope>NUCLEOTIDE SEQUENCE [LARGE SCALE GENOMIC DNA]</scope>
    <source>
        <strain evidence="2 3">DSM 605</strain>
    </source>
</reference>
<gene>
    <name evidence="2" type="ORF">CLCY_6c01270</name>
</gene>
<accession>A0A0J8G6L3</accession>
<dbReference type="PATRIC" id="fig|1121307.3.peg.2260"/>
<dbReference type="EMBL" id="LFVU01000002">
    <property type="protein sequence ID" value="KMT23246.1"/>
    <property type="molecule type" value="Genomic_DNA"/>
</dbReference>
<evidence type="ECO:0000256" key="1">
    <source>
        <dbReference type="SAM" id="Phobius"/>
    </source>
</evidence>
<comment type="caution">
    <text evidence="2">The sequence shown here is derived from an EMBL/GenBank/DDBJ whole genome shotgun (WGS) entry which is preliminary data.</text>
</comment>
<dbReference type="RefSeq" id="WP_053083213.1">
    <property type="nucleotide sequence ID" value="NZ_LFVU01000002.1"/>
</dbReference>
<dbReference type="AlphaFoldDB" id="A0A0J8G6L3"/>
<dbReference type="OrthoDB" id="529831at2"/>
<name>A0A0J8G6L3_CLOCY</name>
<keyword evidence="1" id="KW-0812">Transmembrane</keyword>
<evidence type="ECO:0000313" key="2">
    <source>
        <dbReference type="EMBL" id="KMT23246.1"/>
    </source>
</evidence>
<keyword evidence="1" id="KW-0472">Membrane</keyword>
<proteinExistence type="predicted"/>
<sequence length="232" mass="25919">MNKKHFTYLLIMILITLSSETLFMYKNRLEPSLSSSLAFAHADTKKQQVKPDLKKSLNNKKTVAVKPSNKKQANHSSSPLLVDWWKSGRTIFSVGTTALVTDIETGKIFMVERTMGTNHADAEALTTKDTKIIKSIWNGFSWARRPVILTIDDKKYSASMSAMPHAGLDSSPAYSVINNRSQGYGKGKNLDVIKKNGMDGHFDIHFLNSTRHKDGKKDPEHQAAVLEVAKNK</sequence>
<protein>
    <submittedName>
        <fullName evidence="2">Uncharacterized protein</fullName>
    </submittedName>
</protein>
<keyword evidence="1" id="KW-1133">Transmembrane helix</keyword>